<dbReference type="Pfam" id="PF00025">
    <property type="entry name" value="Arf"/>
    <property type="match status" value="1"/>
</dbReference>
<reference evidence="4" key="1">
    <citation type="submission" date="2025-08" db="UniProtKB">
        <authorList>
            <consortium name="Ensembl"/>
        </authorList>
    </citation>
    <scope>IDENTIFICATION</scope>
</reference>
<evidence type="ECO:0000256" key="2">
    <source>
        <dbReference type="ARBA" id="ARBA00023134"/>
    </source>
</evidence>
<dbReference type="PANTHER" id="PTHR11711">
    <property type="entry name" value="ADP RIBOSYLATION FACTOR-RELATED"/>
    <property type="match status" value="1"/>
</dbReference>
<reference evidence="4" key="2">
    <citation type="submission" date="2025-09" db="UniProtKB">
        <authorList>
            <consortium name="Ensembl"/>
        </authorList>
    </citation>
    <scope>IDENTIFICATION</scope>
</reference>
<dbReference type="GeneTree" id="ENSGT00940000165275"/>
<feature type="binding site" evidence="3">
    <location>
        <begin position="27"/>
        <end position="30"/>
    </location>
    <ligand>
        <name>GTP</name>
        <dbReference type="ChEBI" id="CHEBI:37565"/>
    </ligand>
</feature>
<protein>
    <recommendedName>
        <fullName evidence="6">ADP-ribosylation factor-like 14</fullName>
    </recommendedName>
</protein>
<accession>A0A3B5L491</accession>
<proteinExistence type="predicted"/>
<keyword evidence="5" id="KW-1185">Reference proteome</keyword>
<dbReference type="GO" id="GO:0003924">
    <property type="term" value="F:GTPase activity"/>
    <property type="evidence" value="ECO:0007669"/>
    <property type="project" value="InterPro"/>
</dbReference>
<dbReference type="InterPro" id="IPR024156">
    <property type="entry name" value="Small_GTPase_ARF"/>
</dbReference>
<dbReference type="SUPFAM" id="SSF52540">
    <property type="entry name" value="P-loop containing nucleoside triphosphate hydrolases"/>
    <property type="match status" value="1"/>
</dbReference>
<dbReference type="InterPro" id="IPR027417">
    <property type="entry name" value="P-loop_NTPase"/>
</dbReference>
<evidence type="ECO:0000256" key="1">
    <source>
        <dbReference type="ARBA" id="ARBA00022741"/>
    </source>
</evidence>
<dbReference type="Gene3D" id="3.40.50.300">
    <property type="entry name" value="P-loop containing nucleotide triphosphate hydrolases"/>
    <property type="match status" value="1"/>
</dbReference>
<sequence>MDEARSEMKKALRSDHLRGCPVILLANKQDVSGALTVTEMKDKFNMREMCVGRDWLVQPCSASTGFGCPAYAGKHICWDRNRKKTNKQKNKTIKL</sequence>
<evidence type="ECO:0000313" key="5">
    <source>
        <dbReference type="Proteomes" id="UP000261380"/>
    </source>
</evidence>
<dbReference type="STRING" id="32473.ENSXCOP00000002584"/>
<name>A0A3B5L491_9TELE</name>
<keyword evidence="1 3" id="KW-0547">Nucleotide-binding</keyword>
<dbReference type="Ensembl" id="ENSXCOT00000002619.1">
    <property type="protein sequence ID" value="ENSXCOP00000002584.1"/>
    <property type="gene ID" value="ENSXCOG00000002071.1"/>
</dbReference>
<dbReference type="AlphaFoldDB" id="A0A3B5L491"/>
<dbReference type="GO" id="GO:0005525">
    <property type="term" value="F:GTP binding"/>
    <property type="evidence" value="ECO:0007669"/>
    <property type="project" value="UniProtKB-KW"/>
</dbReference>
<keyword evidence="2 3" id="KW-0342">GTP-binding</keyword>
<organism evidence="4 5">
    <name type="scientific">Xiphophorus couchianus</name>
    <name type="common">Monterrey platyfish</name>
    <dbReference type="NCBI Taxonomy" id="32473"/>
    <lineage>
        <taxon>Eukaryota</taxon>
        <taxon>Metazoa</taxon>
        <taxon>Chordata</taxon>
        <taxon>Craniata</taxon>
        <taxon>Vertebrata</taxon>
        <taxon>Euteleostomi</taxon>
        <taxon>Actinopterygii</taxon>
        <taxon>Neopterygii</taxon>
        <taxon>Teleostei</taxon>
        <taxon>Neoteleostei</taxon>
        <taxon>Acanthomorphata</taxon>
        <taxon>Ovalentaria</taxon>
        <taxon>Atherinomorphae</taxon>
        <taxon>Cyprinodontiformes</taxon>
        <taxon>Poeciliidae</taxon>
        <taxon>Poeciliinae</taxon>
        <taxon>Xiphophorus</taxon>
    </lineage>
</organism>
<dbReference type="Proteomes" id="UP000261380">
    <property type="component" value="Unplaced"/>
</dbReference>
<dbReference type="InterPro" id="IPR006689">
    <property type="entry name" value="Small_GTPase_ARF/SAR"/>
</dbReference>
<evidence type="ECO:0008006" key="6">
    <source>
        <dbReference type="Google" id="ProtNLM"/>
    </source>
</evidence>
<evidence type="ECO:0000256" key="3">
    <source>
        <dbReference type="PIRSR" id="PIRSR606689-1"/>
    </source>
</evidence>
<evidence type="ECO:0000313" key="4">
    <source>
        <dbReference type="Ensembl" id="ENSXCOP00000002584.1"/>
    </source>
</evidence>